<keyword evidence="1" id="KW-1133">Transmembrane helix</keyword>
<evidence type="ECO:0000256" key="1">
    <source>
        <dbReference type="SAM" id="Phobius"/>
    </source>
</evidence>
<accession>U1LNE3</accession>
<reference evidence="2 3" key="1">
    <citation type="journal article" date="2013" name="Genome Announc.">
        <title>First draft genome sequence from a member of the genus agrococcus, isolated from modern microbialites.</title>
        <authorList>
            <person name="White R.A.III."/>
            <person name="Grassa C.J."/>
            <person name="Suttle C.A."/>
        </authorList>
    </citation>
    <scope>NUCLEOTIDE SEQUENCE [LARGE SCALE GENOMIC DNA]</scope>
    <source>
        <strain evidence="2 3">RW1</strain>
    </source>
</reference>
<comment type="caution">
    <text evidence="2">The sequence shown here is derived from an EMBL/GenBank/DDBJ whole genome shotgun (WGS) entry which is preliminary data.</text>
</comment>
<dbReference type="OrthoDB" id="10009570at2"/>
<dbReference type="RefSeq" id="WP_021010839.1">
    <property type="nucleotide sequence ID" value="NZ_ASHR01000028.1"/>
</dbReference>
<feature type="transmembrane region" description="Helical" evidence="1">
    <location>
        <begin position="66"/>
        <end position="91"/>
    </location>
</feature>
<keyword evidence="3" id="KW-1185">Reference proteome</keyword>
<feature type="transmembrane region" description="Helical" evidence="1">
    <location>
        <begin position="21"/>
        <end position="54"/>
    </location>
</feature>
<name>U1LNE3_9MICO</name>
<gene>
    <name evidence="2" type="ORF">L332_05230</name>
</gene>
<evidence type="ECO:0000313" key="3">
    <source>
        <dbReference type="Proteomes" id="UP000016462"/>
    </source>
</evidence>
<dbReference type="EMBL" id="ASHR01000028">
    <property type="protein sequence ID" value="ERG63874.1"/>
    <property type="molecule type" value="Genomic_DNA"/>
</dbReference>
<organism evidence="2 3">
    <name type="scientific">Agrococcus pavilionensis RW1</name>
    <dbReference type="NCBI Taxonomy" id="1330458"/>
    <lineage>
        <taxon>Bacteria</taxon>
        <taxon>Bacillati</taxon>
        <taxon>Actinomycetota</taxon>
        <taxon>Actinomycetes</taxon>
        <taxon>Micrococcales</taxon>
        <taxon>Microbacteriaceae</taxon>
        <taxon>Agrococcus</taxon>
    </lineage>
</organism>
<evidence type="ECO:0000313" key="2">
    <source>
        <dbReference type="EMBL" id="ERG63874.1"/>
    </source>
</evidence>
<sequence>MIEPARPRSARGARRLSDLTWVALILSGLGLALAFMSGAGLPIAAAGTVCGLFALRRRPDDSPWPYVAVAAGSVGSMLALILAIVTAVEWLPVLPGMLLG</sequence>
<dbReference type="Proteomes" id="UP000016462">
    <property type="component" value="Unassembled WGS sequence"/>
</dbReference>
<keyword evidence="1" id="KW-0812">Transmembrane</keyword>
<protein>
    <submittedName>
        <fullName evidence="2">Uncharacterized protein</fullName>
    </submittedName>
</protein>
<keyword evidence="1" id="KW-0472">Membrane</keyword>
<dbReference type="AlphaFoldDB" id="U1LNE3"/>
<proteinExistence type="predicted"/>